<feature type="transmembrane region" description="Helical" evidence="1">
    <location>
        <begin position="12"/>
        <end position="35"/>
    </location>
</feature>
<keyword evidence="1" id="KW-0472">Membrane</keyword>
<evidence type="ECO:0000256" key="1">
    <source>
        <dbReference type="SAM" id="Phobius"/>
    </source>
</evidence>
<reference evidence="2 3" key="1">
    <citation type="submission" date="2023-04" db="EMBL/GenBank/DDBJ databases">
        <title>A novel bacteria isolated from coastal sediment.</title>
        <authorList>
            <person name="Liu X.-J."/>
            <person name="Du Z.-J."/>
        </authorList>
    </citation>
    <scope>NUCLEOTIDE SEQUENCE [LARGE SCALE GENOMIC DNA]</scope>
    <source>
        <strain evidence="2 3">SDUM461004</strain>
    </source>
</reference>
<sequence length="235" mass="25420">MSAAASEKSPSAFGLFFYALLMALLGAFLGFVYMVTFPAQAFSSQAEYEAYQVELAAKEELSTFAKPGHAYYIEGPVLSSVTWEQKREQLATAGAQKVELSSGELNAWMNRIFRSGIAPTDEDQSGILVVPGVPNFGIVDTGEVYINLPTSIAAFGASEDFIVSIRCALASDSLQIRSVSVSSAQVPLPDVLGAWMVDLLLQGYRATEEYKILSEAFERAESVEVADGSIIFQLR</sequence>
<dbReference type="EMBL" id="JARXIC010000031">
    <property type="protein sequence ID" value="MDQ8195736.1"/>
    <property type="molecule type" value="Genomic_DNA"/>
</dbReference>
<accession>A0ABU1ALR3</accession>
<gene>
    <name evidence="2" type="ORF">QEH59_14990</name>
</gene>
<keyword evidence="1" id="KW-1133">Transmembrane helix</keyword>
<protein>
    <submittedName>
        <fullName evidence="2">Uncharacterized protein</fullName>
    </submittedName>
</protein>
<comment type="caution">
    <text evidence="2">The sequence shown here is derived from an EMBL/GenBank/DDBJ whole genome shotgun (WGS) entry which is preliminary data.</text>
</comment>
<dbReference type="RefSeq" id="WP_308986187.1">
    <property type="nucleotide sequence ID" value="NZ_JARXIC010000031.1"/>
</dbReference>
<keyword evidence="1" id="KW-0812">Transmembrane</keyword>
<name>A0ABU1ALR3_9BACT</name>
<evidence type="ECO:0000313" key="2">
    <source>
        <dbReference type="EMBL" id="MDQ8195736.1"/>
    </source>
</evidence>
<keyword evidence="3" id="KW-1185">Reference proteome</keyword>
<organism evidence="2 3">
    <name type="scientific">Thalassobacterium sedimentorum</name>
    <dbReference type="NCBI Taxonomy" id="3041258"/>
    <lineage>
        <taxon>Bacteria</taxon>
        <taxon>Pseudomonadati</taxon>
        <taxon>Verrucomicrobiota</taxon>
        <taxon>Opitutia</taxon>
        <taxon>Puniceicoccales</taxon>
        <taxon>Coraliomargaritaceae</taxon>
        <taxon>Thalassobacterium</taxon>
    </lineage>
</organism>
<evidence type="ECO:0000313" key="3">
    <source>
        <dbReference type="Proteomes" id="UP001243717"/>
    </source>
</evidence>
<proteinExistence type="predicted"/>
<dbReference type="Proteomes" id="UP001243717">
    <property type="component" value="Unassembled WGS sequence"/>
</dbReference>